<dbReference type="InterPro" id="IPR001878">
    <property type="entry name" value="Znf_CCHC"/>
</dbReference>
<dbReference type="SMART" id="SM00343">
    <property type="entry name" value="ZnF_C2HC"/>
    <property type="match status" value="1"/>
</dbReference>
<evidence type="ECO:0000256" key="1">
    <source>
        <dbReference type="PROSITE-ProRule" id="PRU00047"/>
    </source>
</evidence>
<keyword evidence="1" id="KW-0479">Metal-binding</keyword>
<dbReference type="PROSITE" id="PS50158">
    <property type="entry name" value="ZF_CCHC"/>
    <property type="match status" value="1"/>
</dbReference>
<protein>
    <recommendedName>
        <fullName evidence="2">CCHC-type domain-containing protein</fullName>
    </recommendedName>
</protein>
<dbReference type="SUPFAM" id="SSF57756">
    <property type="entry name" value="Retrovirus zinc finger-like domains"/>
    <property type="match status" value="1"/>
</dbReference>
<sequence length="441" mass="50265">MSTETVQNIVVAPVTTPVTVPINHGEKPEKFNGTEFKRWQQKMLFYLTTLNLAKFLYEDAPTLNENESDKQVVAAIDAWKHADFLCKNYILNGLDNTLYNVYSQIKTARELWDSLDKKYKTEDAGTKKFIVGRFLDYKMLDSKTVISQVQELQLILHEIHAEGMTLSESFQVATIIEKLPSSWKEFKNYLKHKRKEMKLEDLIVRLRIEEDNRTSEKAMWNQTIESKANVVEHNNKNKKRKHFGQEFGQGSNQDTKGGHAKRFKGKCFICDKPGHRAKDCRKRNDQGNKKTFQANISEVGTLSKDVSNINLSAVVSEVNLVGDTKEWWVDTGATRHICSDKNMFSTYHSVEHGEQLFMGNSSTARVEGKGKVILKMTSGKELTLNDVLHVPDIRKNLVSGSLLSKNGFKLVFESDKFILTKSGTYVGKGYLSNGLFKMNVM</sequence>
<dbReference type="GO" id="GO:0003676">
    <property type="term" value="F:nucleic acid binding"/>
    <property type="evidence" value="ECO:0007669"/>
    <property type="project" value="InterPro"/>
</dbReference>
<dbReference type="InterPro" id="IPR054722">
    <property type="entry name" value="PolX-like_BBD"/>
</dbReference>
<accession>A0A2N9FDD9</accession>
<name>A0A2N9FDD9_FAGSY</name>
<feature type="domain" description="CCHC-type" evidence="2">
    <location>
        <begin position="266"/>
        <end position="282"/>
    </location>
</feature>
<dbReference type="AlphaFoldDB" id="A0A2N9FDD9"/>
<evidence type="ECO:0000259" key="2">
    <source>
        <dbReference type="PROSITE" id="PS50158"/>
    </source>
</evidence>
<dbReference type="PANTHER" id="PTHR47592:SF27">
    <property type="entry name" value="OS08G0421700 PROTEIN"/>
    <property type="match status" value="1"/>
</dbReference>
<organism evidence="3">
    <name type="scientific">Fagus sylvatica</name>
    <name type="common">Beechnut</name>
    <dbReference type="NCBI Taxonomy" id="28930"/>
    <lineage>
        <taxon>Eukaryota</taxon>
        <taxon>Viridiplantae</taxon>
        <taxon>Streptophyta</taxon>
        <taxon>Embryophyta</taxon>
        <taxon>Tracheophyta</taxon>
        <taxon>Spermatophyta</taxon>
        <taxon>Magnoliopsida</taxon>
        <taxon>eudicotyledons</taxon>
        <taxon>Gunneridae</taxon>
        <taxon>Pentapetalae</taxon>
        <taxon>rosids</taxon>
        <taxon>fabids</taxon>
        <taxon>Fagales</taxon>
        <taxon>Fagaceae</taxon>
        <taxon>Fagus</taxon>
    </lineage>
</organism>
<dbReference type="Gene3D" id="4.10.60.10">
    <property type="entry name" value="Zinc finger, CCHC-type"/>
    <property type="match status" value="1"/>
</dbReference>
<keyword evidence="1" id="KW-0863">Zinc-finger</keyword>
<gene>
    <name evidence="3" type="ORF">FSB_LOCUS16769</name>
</gene>
<dbReference type="PANTHER" id="PTHR47592">
    <property type="entry name" value="PBF68 PROTEIN"/>
    <property type="match status" value="1"/>
</dbReference>
<dbReference type="Pfam" id="PF00098">
    <property type="entry name" value="zf-CCHC"/>
    <property type="match status" value="1"/>
</dbReference>
<dbReference type="Pfam" id="PF14223">
    <property type="entry name" value="Retrotran_gag_2"/>
    <property type="match status" value="1"/>
</dbReference>
<dbReference type="Pfam" id="PF22936">
    <property type="entry name" value="Pol_BBD"/>
    <property type="match status" value="1"/>
</dbReference>
<dbReference type="GO" id="GO:0008270">
    <property type="term" value="F:zinc ion binding"/>
    <property type="evidence" value="ECO:0007669"/>
    <property type="project" value="UniProtKB-KW"/>
</dbReference>
<dbReference type="InterPro" id="IPR036875">
    <property type="entry name" value="Znf_CCHC_sf"/>
</dbReference>
<reference evidence="3" key="1">
    <citation type="submission" date="2018-02" db="EMBL/GenBank/DDBJ databases">
        <authorList>
            <person name="Cohen D.B."/>
            <person name="Kent A.D."/>
        </authorList>
    </citation>
    <scope>NUCLEOTIDE SEQUENCE</scope>
</reference>
<keyword evidence="1" id="KW-0862">Zinc</keyword>
<dbReference type="EMBL" id="OIVN01001026">
    <property type="protein sequence ID" value="SPC88887.1"/>
    <property type="molecule type" value="Genomic_DNA"/>
</dbReference>
<evidence type="ECO:0000313" key="3">
    <source>
        <dbReference type="EMBL" id="SPC88887.1"/>
    </source>
</evidence>
<proteinExistence type="predicted"/>